<evidence type="ECO:0000313" key="2">
    <source>
        <dbReference type="EMBL" id="KGE78274.1"/>
    </source>
</evidence>
<comment type="caution">
    <text evidence="2">The sequence shown here is derived from an EMBL/GenBank/DDBJ whole genome shotgun (WGS) entry which is preliminary data.</text>
</comment>
<keyword evidence="3" id="KW-1185">Reference proteome</keyword>
<dbReference type="Proteomes" id="UP000029721">
    <property type="component" value="Unassembled WGS sequence"/>
</dbReference>
<organism evidence="2 3">
    <name type="scientific">Halomonas salina</name>
    <dbReference type="NCBI Taxonomy" id="42565"/>
    <lineage>
        <taxon>Bacteria</taxon>
        <taxon>Pseudomonadati</taxon>
        <taxon>Pseudomonadota</taxon>
        <taxon>Gammaproteobacteria</taxon>
        <taxon>Oceanospirillales</taxon>
        <taxon>Halomonadaceae</taxon>
        <taxon>Halomonas</taxon>
    </lineage>
</organism>
<reference evidence="2 3" key="1">
    <citation type="submission" date="2014-06" db="EMBL/GenBank/DDBJ databases">
        <title>Draft genome sequence of an extremely salt tolerant bacteria Halomonas salina/CIFRI 1.</title>
        <authorList>
            <person name="Behera B.D."/>
            <person name="Meena D.K."/>
            <person name="Das P."/>
            <person name="Maharana J."/>
            <person name="Paria P."/>
            <person name="Sharma A.P."/>
            <person name="Shamsudheen K.V."/>
            <person name="Rijit J."/>
            <person name="Dixit V."/>
            <person name="Verma A."/>
            <person name="Scaria V."/>
            <person name="Sivasubbu S."/>
        </authorList>
    </citation>
    <scope>NUCLEOTIDE SEQUENCE [LARGE SCALE GENOMIC DNA]</scope>
    <source>
        <strain evidence="2 3">CIFRI 1</strain>
    </source>
</reference>
<dbReference type="EMBL" id="JOKD01000020">
    <property type="protein sequence ID" value="KGE78274.1"/>
    <property type="molecule type" value="Genomic_DNA"/>
</dbReference>
<dbReference type="RefSeq" id="WP_035595495.1">
    <property type="nucleotide sequence ID" value="NZ_JOKD01000020.1"/>
</dbReference>
<gene>
    <name evidence="2" type="ORF">FP66_04575</name>
</gene>
<accession>A0ABR4WUN5</accession>
<feature type="compositionally biased region" description="Low complexity" evidence="1">
    <location>
        <begin position="160"/>
        <end position="171"/>
    </location>
</feature>
<name>A0ABR4WUN5_9GAMM</name>
<evidence type="ECO:0000256" key="1">
    <source>
        <dbReference type="SAM" id="MobiDB-lite"/>
    </source>
</evidence>
<protein>
    <submittedName>
        <fullName evidence="2">Uncharacterized protein</fullName>
    </submittedName>
</protein>
<evidence type="ECO:0000313" key="3">
    <source>
        <dbReference type="Proteomes" id="UP000029721"/>
    </source>
</evidence>
<feature type="region of interest" description="Disordered" evidence="1">
    <location>
        <begin position="144"/>
        <end position="171"/>
    </location>
</feature>
<sequence>MEFDINKFTGTTFTPREEDVPVKDLAAFFTGEPEKDEHGHDKPPVWRVRGLTGAELAKVNEAVEMNRNRAAIAEALASGKDQKITEALRELIGNGEAVPDDTAKRIEMLTLASVSPACPGNLAVKLAEAFPIEFTQLTNKIMQLTGLGGEPGKPKRSSGKTKSGSRSASAT</sequence>
<proteinExistence type="predicted"/>